<dbReference type="GO" id="GO:0006997">
    <property type="term" value="P:nucleus organization"/>
    <property type="evidence" value="ECO:0007669"/>
    <property type="project" value="InterPro"/>
</dbReference>
<dbReference type="PANTHER" id="PTHR31908:SF11">
    <property type="entry name" value="PROTEIN CROWDED NUCLEI 1"/>
    <property type="match status" value="1"/>
</dbReference>
<protein>
    <recommendedName>
        <fullName evidence="9">Nuclear matrix constituent protein 1-like protein</fullName>
    </recommendedName>
</protein>
<proteinExistence type="inferred from homology"/>
<feature type="compositionally biased region" description="Basic residues" evidence="6">
    <location>
        <begin position="974"/>
        <end position="992"/>
    </location>
</feature>
<feature type="compositionally biased region" description="Basic and acidic residues" evidence="6">
    <location>
        <begin position="54"/>
        <end position="63"/>
    </location>
</feature>
<feature type="compositionally biased region" description="Polar residues" evidence="6">
    <location>
        <begin position="1140"/>
        <end position="1150"/>
    </location>
</feature>
<feature type="compositionally biased region" description="Polar residues" evidence="6">
    <location>
        <begin position="1176"/>
        <end position="1200"/>
    </location>
</feature>
<reference evidence="7 8" key="1">
    <citation type="journal article" date="2021" name="Hortic Res">
        <title>Chromosome-scale assembly of the Dendrobium chrysotoxum genome enhances the understanding of orchid evolution.</title>
        <authorList>
            <person name="Zhang Y."/>
            <person name="Zhang G.Q."/>
            <person name="Zhang D."/>
            <person name="Liu X.D."/>
            <person name="Xu X.Y."/>
            <person name="Sun W.H."/>
            <person name="Yu X."/>
            <person name="Zhu X."/>
            <person name="Wang Z.W."/>
            <person name="Zhao X."/>
            <person name="Zhong W.Y."/>
            <person name="Chen H."/>
            <person name="Yin W.L."/>
            <person name="Huang T."/>
            <person name="Niu S.C."/>
            <person name="Liu Z.J."/>
        </authorList>
    </citation>
    <scope>NUCLEOTIDE SEQUENCE [LARGE SCALE GENOMIC DNA]</scope>
    <source>
        <strain evidence="7">Lindl</strain>
    </source>
</reference>
<feature type="compositionally biased region" description="Polar residues" evidence="6">
    <location>
        <begin position="1017"/>
        <end position="1028"/>
    </location>
</feature>
<dbReference type="PANTHER" id="PTHR31908">
    <property type="entry name" value="PROTEIN CROWDED NUCLEI 4"/>
    <property type="match status" value="1"/>
</dbReference>
<dbReference type="InterPro" id="IPR040418">
    <property type="entry name" value="CRWN"/>
</dbReference>
<dbReference type="GO" id="GO:0005652">
    <property type="term" value="C:nuclear lamina"/>
    <property type="evidence" value="ECO:0007669"/>
    <property type="project" value="UniProtKB-SubCell"/>
</dbReference>
<keyword evidence="2" id="KW-0539">Nucleus</keyword>
<sequence length="1370" mass="155688">MFTPQRKGWAGLGLQENGSVVRANPRSSLGGVLGRGKGVVGAEETPVPPPKGLLGDKDGERADMGVGGSGSEDWKRFRESGLLDEKVQLRKDKEVLAERVSALEIERDECLYNMGLLLIEKNEWSSQIEELRQALAEAQEILKREQAAHIIAVSELEKREDNLKKALGIEKQCVVDLEKALREMRAEVSETKFISENKLANAHALEASLEEKQLQIESKLYAADARLAEANRKNSELDRKLEDLEAREHKVQRELSSLHTERKASENDISKQRDHLREWEKELQEKQRRLLDEQRLLNEREERANDLDMILKKKEVEVEEARKKIDVTNSTLKSQEDDYKVRLRALTVREKGVEIKISNLEKKEKDLMAVEEKLNAREREEIQKLLDEHNAILDAKKQEFELEMAKKRRSFNEEVKNHMDTLGKDRNLVRCKEEQLLKRENALEIEADELKNKEKDIDSKSKALKKWEDSLKTDEKLLQEERKQILKDSNEIEASRAKLHNEKIAIEAEVQKVIFEKENLKLTQEEKEHHLQLQRELKLEKDEYRMMMESLEKQKEALRQEREMFERDWEVLDEKRVALEADLKQLCAEREKLEKWRHTEEERLKHEGLEARAAMQRELEDLRLKKETFEKIMAQERAGARADIDSERADLSREFELFKHGLEMTGQRKQDDAEKKFQEKKNEFEMWREVELGRIKSSIESNDLEFRRLEMQQKQLLRDKEQFSDQRRKLEADRQEIQKDIDTLLRLSKNLKDQREEFAKERENFLSAAEQCKTCHNCGVPINNFDLLDLQPLGATVDSEEVLLPSLTDGFLEEHAKGGSTDLSHGGPVAGSTNSGSQMKRWFQRCASLFKISPRNNVHSPTEDQTETSFGERLDKAAFEDADYEPAPSASFENQMAHVDSGDVVTGELDRVDNAEDDAEVSFDGANSSMDIVKIDSDNGSQKTAAAMDGMNNEVEGSSMHAEKDLKPEPSKQGQRRQPNRRAKSAIRRTRSVKAVVEDAKAILGEVYETMVDEEQNANAKDSQNIPNENPKASVKADRPVTGKRKKKRSMEVGPEDSEPLSESVSIGGRRKRRQTSSRPTTPGDKRYNLRRSTVASAAATSHGTSHQTAATNVGSLELLHESNIVEGGQPVSNKGEGGQQESNIEQASNRAECGQPASYKLEGSQPLSNEVEGGQQENNISEGGQPENNITEGGQSENITEGGLGSERNSFHDPQPSRSLENSEYVLPKAAVHSAMEVQSEKIVQYKSQEVHDDSIIVKSVKFIEQIQDRKEVDGENGITVKSTEFIEQIAEDGDEQIAEDGDEVDGDIDILNNSTEFSEQIAEDGDEVDGDAAATPPDWSSGSEDEDDEYSKKHNASIGKKLWTFFTT</sequence>
<feature type="coiled-coil region" evidence="5">
    <location>
        <begin position="220"/>
        <end position="399"/>
    </location>
</feature>
<comment type="similarity">
    <text evidence="4">Belongs to the CRWN family.</text>
</comment>
<feature type="region of interest" description="Disordered" evidence="6">
    <location>
        <begin position="1323"/>
        <end position="1356"/>
    </location>
</feature>
<evidence type="ECO:0000256" key="4">
    <source>
        <dbReference type="ARBA" id="ARBA00024208"/>
    </source>
</evidence>
<feature type="compositionally biased region" description="Acidic residues" evidence="6">
    <location>
        <begin position="1323"/>
        <end position="1332"/>
    </location>
</feature>
<accession>A0AAV7HK34</accession>
<evidence type="ECO:0000256" key="2">
    <source>
        <dbReference type="ARBA" id="ARBA00023242"/>
    </source>
</evidence>
<feature type="compositionally biased region" description="Low complexity" evidence="6">
    <location>
        <begin position="1093"/>
        <end position="1112"/>
    </location>
</feature>
<dbReference type="Proteomes" id="UP000775213">
    <property type="component" value="Unassembled WGS sequence"/>
</dbReference>
<organism evidence="7 8">
    <name type="scientific">Dendrobium chrysotoxum</name>
    <name type="common">Orchid</name>
    <dbReference type="NCBI Taxonomy" id="161865"/>
    <lineage>
        <taxon>Eukaryota</taxon>
        <taxon>Viridiplantae</taxon>
        <taxon>Streptophyta</taxon>
        <taxon>Embryophyta</taxon>
        <taxon>Tracheophyta</taxon>
        <taxon>Spermatophyta</taxon>
        <taxon>Magnoliopsida</taxon>
        <taxon>Liliopsida</taxon>
        <taxon>Asparagales</taxon>
        <taxon>Orchidaceae</taxon>
        <taxon>Epidendroideae</taxon>
        <taxon>Malaxideae</taxon>
        <taxon>Dendrobiinae</taxon>
        <taxon>Dendrobium</taxon>
    </lineage>
</organism>
<evidence type="ECO:0000256" key="6">
    <source>
        <dbReference type="SAM" id="MobiDB-lite"/>
    </source>
</evidence>
<gene>
    <name evidence="7" type="ORF">IEQ34_003496</name>
</gene>
<dbReference type="EMBL" id="JAGFBR010000004">
    <property type="protein sequence ID" value="KAH0468463.1"/>
    <property type="molecule type" value="Genomic_DNA"/>
</dbReference>
<feature type="region of interest" description="Disordered" evidence="6">
    <location>
        <begin position="32"/>
        <end position="72"/>
    </location>
</feature>
<evidence type="ECO:0000313" key="8">
    <source>
        <dbReference type="Proteomes" id="UP000775213"/>
    </source>
</evidence>
<feature type="coiled-coil region" evidence="5">
    <location>
        <begin position="706"/>
        <end position="764"/>
    </location>
</feature>
<keyword evidence="8" id="KW-1185">Reference proteome</keyword>
<feature type="region of interest" description="Disordered" evidence="6">
    <location>
        <begin position="1014"/>
        <end position="1224"/>
    </location>
</feature>
<name>A0AAV7HK34_DENCH</name>
<evidence type="ECO:0000256" key="1">
    <source>
        <dbReference type="ARBA" id="ARBA00023054"/>
    </source>
</evidence>
<feature type="compositionally biased region" description="Basic and acidic residues" evidence="6">
    <location>
        <begin position="961"/>
        <end position="970"/>
    </location>
</feature>
<evidence type="ECO:0000256" key="3">
    <source>
        <dbReference type="ARBA" id="ARBA00024186"/>
    </source>
</evidence>
<evidence type="ECO:0000256" key="5">
    <source>
        <dbReference type="SAM" id="Coils"/>
    </source>
</evidence>
<keyword evidence="1 5" id="KW-0175">Coiled coil</keyword>
<comment type="caution">
    <text evidence="7">The sequence shown here is derived from an EMBL/GenBank/DDBJ whole genome shotgun (WGS) entry which is preliminary data.</text>
</comment>
<feature type="coiled-coil region" evidence="5">
    <location>
        <begin position="86"/>
        <end position="148"/>
    </location>
</feature>
<feature type="coiled-coil region" evidence="5">
    <location>
        <begin position="534"/>
        <end position="575"/>
    </location>
</feature>
<evidence type="ECO:0008006" key="9">
    <source>
        <dbReference type="Google" id="ProtNLM"/>
    </source>
</evidence>
<feature type="coiled-coil region" evidence="5">
    <location>
        <begin position="433"/>
        <end position="484"/>
    </location>
</feature>
<comment type="subcellular location">
    <subcellularLocation>
        <location evidence="3">Nucleus lamina</location>
    </subcellularLocation>
</comment>
<feature type="region of interest" description="Disordered" evidence="6">
    <location>
        <begin position="956"/>
        <end position="998"/>
    </location>
</feature>
<evidence type="ECO:0000313" key="7">
    <source>
        <dbReference type="EMBL" id="KAH0468463.1"/>
    </source>
</evidence>